<dbReference type="PANTHER" id="PTHR33744:SF1">
    <property type="entry name" value="DNA-BINDING TRANSCRIPTIONAL ACTIVATOR ADER"/>
    <property type="match status" value="1"/>
</dbReference>
<dbReference type="InterPro" id="IPR051448">
    <property type="entry name" value="CdaR-like_regulators"/>
</dbReference>
<evidence type="ECO:0000259" key="1">
    <source>
        <dbReference type="Pfam" id="PF07905"/>
    </source>
</evidence>
<dbReference type="InterPro" id="IPR042070">
    <property type="entry name" value="PucR_C-HTH_sf"/>
</dbReference>
<dbReference type="InterPro" id="IPR025736">
    <property type="entry name" value="PucR_C-HTH_dom"/>
</dbReference>
<dbReference type="Pfam" id="PF13556">
    <property type="entry name" value="HTH_30"/>
    <property type="match status" value="1"/>
</dbReference>
<dbReference type="Proteomes" id="UP001597458">
    <property type="component" value="Unassembled WGS sequence"/>
</dbReference>
<comment type="caution">
    <text evidence="3">The sequence shown here is derived from an EMBL/GenBank/DDBJ whole genome shotgun (WGS) entry which is preliminary data.</text>
</comment>
<evidence type="ECO:0000259" key="2">
    <source>
        <dbReference type="Pfam" id="PF13556"/>
    </source>
</evidence>
<dbReference type="InterPro" id="IPR012914">
    <property type="entry name" value="PucR_dom"/>
</dbReference>
<feature type="domain" description="PucR C-terminal helix-turn-helix" evidence="2">
    <location>
        <begin position="320"/>
        <end position="378"/>
    </location>
</feature>
<evidence type="ECO:0000313" key="3">
    <source>
        <dbReference type="EMBL" id="MFD2618709.1"/>
    </source>
</evidence>
<reference evidence="4" key="1">
    <citation type="journal article" date="2019" name="Int. J. Syst. Evol. Microbiol.">
        <title>The Global Catalogue of Microorganisms (GCM) 10K type strain sequencing project: providing services to taxonomists for standard genome sequencing and annotation.</title>
        <authorList>
            <consortium name="The Broad Institute Genomics Platform"/>
            <consortium name="The Broad Institute Genome Sequencing Center for Infectious Disease"/>
            <person name="Wu L."/>
            <person name="Ma J."/>
        </authorList>
    </citation>
    <scope>NUCLEOTIDE SEQUENCE [LARGE SCALE GENOMIC DNA]</scope>
    <source>
        <strain evidence="4">TISTR 2241</strain>
    </source>
</reference>
<accession>A0ABW5PUV7</accession>
<evidence type="ECO:0000313" key="4">
    <source>
        <dbReference type="Proteomes" id="UP001597458"/>
    </source>
</evidence>
<protein>
    <submittedName>
        <fullName evidence="3">PucR family transcriptional regulator</fullName>
    </submittedName>
</protein>
<dbReference type="EMBL" id="JBHUMR010000025">
    <property type="protein sequence ID" value="MFD2618709.1"/>
    <property type="molecule type" value="Genomic_DNA"/>
</dbReference>
<sequence length="385" mass="44804">MANSVRQLYMKVKDSHELTLLAGEQGLDNLVRWIHTVESLDMSDFLHGNEMTFTTGVGLKKEEDLFNLIKQNVKNSASGMIVNIGPFIKNITPEMIAYCNEHHFPLFSVPWHIYLADVIRIFTYELLQSEKKETELTKAIKGAIFDQNNIDEYLIILDKYGYEENNQYCITAFQMLESDENTLLNLKKRMENSLVKENHAFISFLLDVKLIIVFINDTEDHISSIINRLFHDLSYEYKDLFAGIGANQSAIFNIKNSYTQATKVLDLIKKSVIKKPIGLYNELDFLKLLLPINDLEALRDYKNEKLYQLEKYDELNNTKYLQTLECYLNNNCSINQTAKELFVHRNTINYQISRIAQILDHNLSSFKTRCDLYLAIQIKNYLEVS</sequence>
<keyword evidence="4" id="KW-1185">Reference proteome</keyword>
<name>A0ABW5PUV7_9BACI</name>
<feature type="domain" description="Purine catabolism PurC-like" evidence="1">
    <location>
        <begin position="16"/>
        <end position="122"/>
    </location>
</feature>
<dbReference type="RefSeq" id="WP_141191612.1">
    <property type="nucleotide sequence ID" value="NZ_JBHUMR010000025.1"/>
</dbReference>
<proteinExistence type="predicted"/>
<dbReference type="PANTHER" id="PTHR33744">
    <property type="entry name" value="CARBOHYDRATE DIACID REGULATOR"/>
    <property type="match status" value="1"/>
</dbReference>
<organism evidence="3 4">
    <name type="scientific">Terrilactibacillus laevilacticus</name>
    <dbReference type="NCBI Taxonomy" id="1380157"/>
    <lineage>
        <taxon>Bacteria</taxon>
        <taxon>Bacillati</taxon>
        <taxon>Bacillota</taxon>
        <taxon>Bacilli</taxon>
        <taxon>Bacillales</taxon>
        <taxon>Bacillaceae</taxon>
        <taxon>Terrilactibacillus</taxon>
    </lineage>
</organism>
<gene>
    <name evidence="3" type="ORF">ACFSTF_15575</name>
</gene>
<dbReference type="Gene3D" id="1.10.10.2840">
    <property type="entry name" value="PucR C-terminal helix-turn-helix domain"/>
    <property type="match status" value="1"/>
</dbReference>
<dbReference type="Pfam" id="PF07905">
    <property type="entry name" value="PucR"/>
    <property type="match status" value="1"/>
</dbReference>